<evidence type="ECO:0000256" key="9">
    <source>
        <dbReference type="SAM" id="Phobius"/>
    </source>
</evidence>
<feature type="region of interest" description="Disordered" evidence="8">
    <location>
        <begin position="22"/>
        <end position="60"/>
    </location>
</feature>
<dbReference type="RefSeq" id="XP_060035007.1">
    <property type="nucleotide sequence ID" value="XM_060179024.1"/>
</dbReference>
<keyword evidence="4 9" id="KW-1133">Transmembrane helix</keyword>
<gene>
    <name evidence="12" type="primary">GYPA</name>
</gene>
<name>A0ABM3WEL2_ERIEU</name>
<dbReference type="Gene3D" id="1.20.5.70">
    <property type="match status" value="1"/>
</dbReference>
<evidence type="ECO:0000256" key="3">
    <source>
        <dbReference type="ARBA" id="ARBA00022981"/>
    </source>
</evidence>
<keyword evidence="10" id="KW-0732">Signal</keyword>
<evidence type="ECO:0000256" key="5">
    <source>
        <dbReference type="ARBA" id="ARBA00023136"/>
    </source>
</evidence>
<evidence type="ECO:0000256" key="2">
    <source>
        <dbReference type="ARBA" id="ARBA00022692"/>
    </source>
</evidence>
<evidence type="ECO:0000256" key="1">
    <source>
        <dbReference type="ARBA" id="ARBA00004167"/>
    </source>
</evidence>
<dbReference type="Pfam" id="PF01102">
    <property type="entry name" value="Glycophorin_A"/>
    <property type="match status" value="1"/>
</dbReference>
<evidence type="ECO:0000256" key="4">
    <source>
        <dbReference type="ARBA" id="ARBA00022989"/>
    </source>
</evidence>
<evidence type="ECO:0000256" key="7">
    <source>
        <dbReference type="ARBA" id="ARBA00039521"/>
    </source>
</evidence>
<dbReference type="PANTHER" id="PTHR13813">
    <property type="entry name" value="GLYCOPHORIN"/>
    <property type="match status" value="1"/>
</dbReference>
<evidence type="ECO:0000313" key="11">
    <source>
        <dbReference type="Proteomes" id="UP001652624"/>
    </source>
</evidence>
<protein>
    <recommendedName>
        <fullName evidence="7">Glycophorin-A</fullName>
    </recommendedName>
</protein>
<organism evidence="11 12">
    <name type="scientific">Erinaceus europaeus</name>
    <name type="common">Western European hedgehog</name>
    <dbReference type="NCBI Taxonomy" id="9365"/>
    <lineage>
        <taxon>Eukaryota</taxon>
        <taxon>Metazoa</taxon>
        <taxon>Chordata</taxon>
        <taxon>Craniata</taxon>
        <taxon>Vertebrata</taxon>
        <taxon>Euteleostomi</taxon>
        <taxon>Mammalia</taxon>
        <taxon>Eutheria</taxon>
        <taxon>Laurasiatheria</taxon>
        <taxon>Eulipotyphla</taxon>
        <taxon>Erinaceidae</taxon>
        <taxon>Erinaceinae</taxon>
        <taxon>Erinaceus</taxon>
    </lineage>
</organism>
<evidence type="ECO:0000256" key="6">
    <source>
        <dbReference type="ARBA" id="ARBA00023180"/>
    </source>
</evidence>
<feature type="chain" id="PRO_5046770250" description="Glycophorin-A" evidence="10">
    <location>
        <begin position="21"/>
        <end position="119"/>
    </location>
</feature>
<keyword evidence="2 9" id="KW-0812">Transmembrane</keyword>
<dbReference type="InterPro" id="IPR001195">
    <property type="entry name" value="Glycophorin"/>
</dbReference>
<keyword evidence="5 9" id="KW-0472">Membrane</keyword>
<proteinExistence type="predicted"/>
<sequence>MHREILIVILLSSCVLSTLADGTTASPSKLPTKASVTHTKEKLVTSQGAKGSHPVDPTYSGAPEKQQMVHAFSMPVITVIVFAVMAGIIGIILLIAFAVRRLWKTTSHDIQMPNDTAAI</sequence>
<accession>A0ABM3WEL2</accession>
<feature type="compositionally biased region" description="Polar residues" evidence="8">
    <location>
        <begin position="22"/>
        <end position="37"/>
    </location>
</feature>
<dbReference type="InterPro" id="IPR049535">
    <property type="entry name" value="GYPA_B"/>
</dbReference>
<keyword evidence="11" id="KW-1185">Reference proteome</keyword>
<evidence type="ECO:0000313" key="12">
    <source>
        <dbReference type="RefSeq" id="XP_060035007.1"/>
    </source>
</evidence>
<reference evidence="12" key="1">
    <citation type="submission" date="2025-08" db="UniProtKB">
        <authorList>
            <consortium name="RefSeq"/>
        </authorList>
    </citation>
    <scope>IDENTIFICATION</scope>
</reference>
<keyword evidence="3" id="KW-0730">Sialic acid</keyword>
<feature type="transmembrane region" description="Helical" evidence="9">
    <location>
        <begin position="76"/>
        <end position="99"/>
    </location>
</feature>
<dbReference type="PANTHER" id="PTHR13813:SF3">
    <property type="entry name" value="GLYCOPHORIN-A"/>
    <property type="match status" value="1"/>
</dbReference>
<keyword evidence="6" id="KW-0325">Glycoprotein</keyword>
<comment type="subcellular location">
    <subcellularLocation>
        <location evidence="1">Membrane</location>
        <topology evidence="1">Single-pass membrane protein</topology>
    </subcellularLocation>
</comment>
<feature type="signal peptide" evidence="10">
    <location>
        <begin position="1"/>
        <end position="20"/>
    </location>
</feature>
<evidence type="ECO:0000256" key="8">
    <source>
        <dbReference type="SAM" id="MobiDB-lite"/>
    </source>
</evidence>
<dbReference type="GeneID" id="132534657"/>
<dbReference type="Proteomes" id="UP001652624">
    <property type="component" value="Chromosome 19"/>
</dbReference>
<evidence type="ECO:0000256" key="10">
    <source>
        <dbReference type="SAM" id="SignalP"/>
    </source>
</evidence>